<reference evidence="1" key="1">
    <citation type="submission" date="2023-06" db="EMBL/GenBank/DDBJ databases">
        <authorList>
            <consortium name="Lawrence Berkeley National Laboratory"/>
            <person name="Ahrendt S."/>
            <person name="Sahu N."/>
            <person name="Indic B."/>
            <person name="Wong-Bajracharya J."/>
            <person name="Merenyi Z."/>
            <person name="Ke H.-M."/>
            <person name="Monk M."/>
            <person name="Kocsube S."/>
            <person name="Drula E."/>
            <person name="Lipzen A."/>
            <person name="Balint B."/>
            <person name="Henrissat B."/>
            <person name="Andreopoulos B."/>
            <person name="Martin F.M."/>
            <person name="Harder C.B."/>
            <person name="Rigling D."/>
            <person name="Ford K.L."/>
            <person name="Foster G.D."/>
            <person name="Pangilinan J."/>
            <person name="Papanicolaou A."/>
            <person name="Barry K."/>
            <person name="LaButti K."/>
            <person name="Viragh M."/>
            <person name="Koriabine M."/>
            <person name="Yan M."/>
            <person name="Riley R."/>
            <person name="Champramary S."/>
            <person name="Plett K.L."/>
            <person name="Tsai I.J."/>
            <person name="Slot J."/>
            <person name="Sipos G."/>
            <person name="Plett J."/>
            <person name="Nagy L.G."/>
            <person name="Grigoriev I.V."/>
        </authorList>
    </citation>
    <scope>NUCLEOTIDE SEQUENCE</scope>
    <source>
        <strain evidence="1">ICMP 16352</strain>
    </source>
</reference>
<evidence type="ECO:0000313" key="1">
    <source>
        <dbReference type="EMBL" id="KAK0478951.1"/>
    </source>
</evidence>
<proteinExistence type="predicted"/>
<dbReference type="Proteomes" id="UP001175227">
    <property type="component" value="Unassembled WGS sequence"/>
</dbReference>
<accession>A0AA39P7D4</accession>
<keyword evidence="2" id="KW-1185">Reference proteome</keyword>
<organism evidence="1 2">
    <name type="scientific">Armillaria novae-zelandiae</name>
    <dbReference type="NCBI Taxonomy" id="153914"/>
    <lineage>
        <taxon>Eukaryota</taxon>
        <taxon>Fungi</taxon>
        <taxon>Dikarya</taxon>
        <taxon>Basidiomycota</taxon>
        <taxon>Agaricomycotina</taxon>
        <taxon>Agaricomycetes</taxon>
        <taxon>Agaricomycetidae</taxon>
        <taxon>Agaricales</taxon>
        <taxon>Marasmiineae</taxon>
        <taxon>Physalacriaceae</taxon>
        <taxon>Armillaria</taxon>
    </lineage>
</organism>
<dbReference type="AlphaFoldDB" id="A0AA39P7D4"/>
<gene>
    <name evidence="1" type="ORF">IW261DRAFT_1420280</name>
</gene>
<sequence length="105" mass="11588">MGKEGMWKVHGLGVGLRVLAEDDPSSSGEEGCIHHGTAGFWLEVLVQLSLSMTEDIQLVFSGNDFCLKTMYQRLAREGMALLKWWGALQMVPLKCGVMTAYIPDV</sequence>
<dbReference type="EMBL" id="JAUEPR010000013">
    <property type="protein sequence ID" value="KAK0478951.1"/>
    <property type="molecule type" value="Genomic_DNA"/>
</dbReference>
<name>A0AA39P7D4_9AGAR</name>
<protein>
    <submittedName>
        <fullName evidence="1">Uncharacterized protein</fullName>
    </submittedName>
</protein>
<evidence type="ECO:0000313" key="2">
    <source>
        <dbReference type="Proteomes" id="UP001175227"/>
    </source>
</evidence>
<comment type="caution">
    <text evidence="1">The sequence shown here is derived from an EMBL/GenBank/DDBJ whole genome shotgun (WGS) entry which is preliminary data.</text>
</comment>